<dbReference type="Pfam" id="PF01522">
    <property type="entry name" value="Polysacc_deac_1"/>
    <property type="match status" value="1"/>
</dbReference>
<evidence type="ECO:0000256" key="5">
    <source>
        <dbReference type="ARBA" id="ARBA00048494"/>
    </source>
</evidence>
<dbReference type="EMBL" id="JAKWBI020000253">
    <property type="protein sequence ID" value="KAJ2897872.1"/>
    <property type="molecule type" value="Genomic_DNA"/>
</dbReference>
<reference evidence="8" key="1">
    <citation type="submission" date="2022-07" db="EMBL/GenBank/DDBJ databases">
        <title>Draft genome sequence of Zalerion maritima ATCC 34329, a (micro)plastics degrading marine fungus.</title>
        <authorList>
            <person name="Paco A."/>
            <person name="Goncalves M.F.M."/>
            <person name="Rocha-Santos T.A.P."/>
            <person name="Alves A."/>
        </authorList>
    </citation>
    <scope>NUCLEOTIDE SEQUENCE</scope>
    <source>
        <strain evidence="8">ATCC 34329</strain>
    </source>
</reference>
<keyword evidence="2" id="KW-0119">Carbohydrate metabolism</keyword>
<evidence type="ECO:0000259" key="7">
    <source>
        <dbReference type="PROSITE" id="PS51677"/>
    </source>
</evidence>
<dbReference type="PANTHER" id="PTHR10587:SF137">
    <property type="entry name" value="4-DEOXY-4-FORMAMIDO-L-ARABINOSE-PHOSPHOUNDECAPRENOL DEFORMYLASE ARND-RELATED"/>
    <property type="match status" value="1"/>
</dbReference>
<comment type="caution">
    <text evidence="8">The sequence shown here is derived from an EMBL/GenBank/DDBJ whole genome shotgun (WGS) entry which is preliminary data.</text>
</comment>
<dbReference type="CDD" id="cd10958">
    <property type="entry name" value="CE4_NodB_like_2"/>
    <property type="match status" value="1"/>
</dbReference>
<proteinExistence type="predicted"/>
<keyword evidence="2" id="KW-0146">Chitin degradation</keyword>
<comment type="catalytic activity">
    <reaction evidence="5">
        <text>[(1-&gt;4)-N-acetyl-beta-D-glucosaminyl](n) + n H2O = chitosan + n acetate</text>
        <dbReference type="Rhea" id="RHEA:10464"/>
        <dbReference type="Rhea" id="RHEA-COMP:9593"/>
        <dbReference type="Rhea" id="RHEA-COMP:9597"/>
        <dbReference type="ChEBI" id="CHEBI:15377"/>
        <dbReference type="ChEBI" id="CHEBI:17029"/>
        <dbReference type="ChEBI" id="CHEBI:30089"/>
        <dbReference type="ChEBI" id="CHEBI:57704"/>
        <dbReference type="EC" id="3.5.1.41"/>
    </reaction>
    <physiologicalReaction direction="left-to-right" evidence="5">
        <dbReference type="Rhea" id="RHEA:10465"/>
    </physiologicalReaction>
</comment>
<dbReference type="GO" id="GO:0006032">
    <property type="term" value="P:chitin catabolic process"/>
    <property type="evidence" value="ECO:0007669"/>
    <property type="project" value="UniProtKB-KW"/>
</dbReference>
<evidence type="ECO:0000256" key="3">
    <source>
        <dbReference type="ARBA" id="ARBA00023285"/>
    </source>
</evidence>
<organism evidence="8 9">
    <name type="scientific">Zalerion maritima</name>
    <dbReference type="NCBI Taxonomy" id="339359"/>
    <lineage>
        <taxon>Eukaryota</taxon>
        <taxon>Fungi</taxon>
        <taxon>Dikarya</taxon>
        <taxon>Ascomycota</taxon>
        <taxon>Pezizomycotina</taxon>
        <taxon>Sordariomycetes</taxon>
        <taxon>Lulworthiomycetidae</taxon>
        <taxon>Lulworthiales</taxon>
        <taxon>Lulworthiaceae</taxon>
        <taxon>Zalerion</taxon>
    </lineage>
</organism>
<comment type="cofactor">
    <cofactor evidence="1">
        <name>Co(2+)</name>
        <dbReference type="ChEBI" id="CHEBI:48828"/>
    </cofactor>
</comment>
<evidence type="ECO:0000313" key="8">
    <source>
        <dbReference type="EMBL" id="KAJ2897872.1"/>
    </source>
</evidence>
<evidence type="ECO:0000256" key="1">
    <source>
        <dbReference type="ARBA" id="ARBA00001941"/>
    </source>
</evidence>
<name>A0AAD5WR28_9PEZI</name>
<accession>A0AAD5WR28</accession>
<feature type="transmembrane region" description="Helical" evidence="6">
    <location>
        <begin position="21"/>
        <end position="43"/>
    </location>
</feature>
<keyword evidence="6" id="KW-1133">Transmembrane helix</keyword>
<dbReference type="AlphaFoldDB" id="A0AAD5WR28"/>
<keyword evidence="6" id="KW-0812">Transmembrane</keyword>
<evidence type="ECO:0000256" key="2">
    <source>
        <dbReference type="ARBA" id="ARBA00023024"/>
    </source>
</evidence>
<dbReference type="InterPro" id="IPR011330">
    <property type="entry name" value="Glyco_hydro/deAcase_b/a-brl"/>
</dbReference>
<gene>
    <name evidence="8" type="ORF">MKZ38_004331</name>
</gene>
<evidence type="ECO:0000313" key="9">
    <source>
        <dbReference type="Proteomes" id="UP001201980"/>
    </source>
</evidence>
<dbReference type="InterPro" id="IPR050248">
    <property type="entry name" value="Polysacc_deacetylase_ArnD"/>
</dbReference>
<keyword evidence="9" id="KW-1185">Reference proteome</keyword>
<dbReference type="GO" id="GO:0004099">
    <property type="term" value="F:chitin deacetylase activity"/>
    <property type="evidence" value="ECO:0007669"/>
    <property type="project" value="UniProtKB-EC"/>
</dbReference>
<dbReference type="PROSITE" id="PS51677">
    <property type="entry name" value="NODB"/>
    <property type="match status" value="1"/>
</dbReference>
<dbReference type="GO" id="GO:0009272">
    <property type="term" value="P:fungal-type cell wall biogenesis"/>
    <property type="evidence" value="ECO:0007669"/>
    <property type="project" value="UniProtKB-ARBA"/>
</dbReference>
<dbReference type="PANTHER" id="PTHR10587">
    <property type="entry name" value="GLYCOSYL TRANSFERASE-RELATED"/>
    <property type="match status" value="1"/>
</dbReference>
<dbReference type="Proteomes" id="UP001201980">
    <property type="component" value="Unassembled WGS sequence"/>
</dbReference>
<dbReference type="EC" id="3.5.1.41" evidence="4"/>
<keyword evidence="2" id="KW-0624">Polysaccharide degradation</keyword>
<sequence length="286" mass="32928">MPLHHFFRLPPKLRRRARRHRMLTLLFLLLVLFLFVLPLWYIYHPPFYLINYFTKRWPDVLFQVPLPADKKLVALTIDDAPSQHTFQILQTLKEFDAHATFFVIGGQVPGKEEQLKFLVSDGMELGNHAMHDAPSRELSDEELAGEIGIVRDKIRTAYKEGARLRYPELDDDDVDGDGHVEPPPLYFRPGSGLFSDRMRRLVHGLGYRIVLGGIYPHDAQIGWWRLNAAHILSLVRPGGIIICHDRRSWTVPMLRKVLPELRSRGYKVVTVSELIQAGKEVGSITQ</sequence>
<keyword evidence="6" id="KW-0472">Membrane</keyword>
<dbReference type="SUPFAM" id="SSF88713">
    <property type="entry name" value="Glycoside hydrolase/deacetylase"/>
    <property type="match status" value="1"/>
</dbReference>
<keyword evidence="3" id="KW-0170">Cobalt</keyword>
<dbReference type="GO" id="GO:0005975">
    <property type="term" value="P:carbohydrate metabolic process"/>
    <property type="evidence" value="ECO:0007669"/>
    <property type="project" value="InterPro"/>
</dbReference>
<evidence type="ECO:0000256" key="4">
    <source>
        <dbReference type="ARBA" id="ARBA00024056"/>
    </source>
</evidence>
<dbReference type="Gene3D" id="3.20.20.370">
    <property type="entry name" value="Glycoside hydrolase/deacetylase"/>
    <property type="match status" value="1"/>
</dbReference>
<evidence type="ECO:0000256" key="6">
    <source>
        <dbReference type="SAM" id="Phobius"/>
    </source>
</evidence>
<protein>
    <recommendedName>
        <fullName evidence="4">chitin deacetylase</fullName>
        <ecNumber evidence="4">3.5.1.41</ecNumber>
    </recommendedName>
</protein>
<dbReference type="InterPro" id="IPR002509">
    <property type="entry name" value="NODB_dom"/>
</dbReference>
<feature type="domain" description="NodB homology" evidence="7">
    <location>
        <begin position="71"/>
        <end position="269"/>
    </location>
</feature>